<dbReference type="Proteomes" id="UP000509303">
    <property type="component" value="Chromosome"/>
</dbReference>
<keyword evidence="4" id="KW-1185">Reference proteome</keyword>
<gene>
    <name evidence="3" type="ORF">HUT08_32045</name>
</gene>
<name>A0A7H8NG93_9ACTN</name>
<protein>
    <submittedName>
        <fullName evidence="3">SRPBCC family protein</fullName>
    </submittedName>
</protein>
<accession>A0A7H8NG93</accession>
<evidence type="ECO:0000313" key="3">
    <source>
        <dbReference type="EMBL" id="QKW53410.1"/>
    </source>
</evidence>
<dbReference type="SUPFAM" id="SSF55961">
    <property type="entry name" value="Bet v1-like"/>
    <property type="match status" value="1"/>
</dbReference>
<dbReference type="RefSeq" id="WP_176165115.1">
    <property type="nucleotide sequence ID" value="NZ_CP054929.1"/>
</dbReference>
<evidence type="ECO:0000313" key="4">
    <source>
        <dbReference type="Proteomes" id="UP000509303"/>
    </source>
</evidence>
<proteinExistence type="predicted"/>
<dbReference type="InterPro" id="IPR019587">
    <property type="entry name" value="Polyketide_cyclase/dehydratase"/>
</dbReference>
<evidence type="ECO:0000256" key="1">
    <source>
        <dbReference type="SAM" id="MobiDB-lite"/>
    </source>
</evidence>
<keyword evidence="2" id="KW-0732">Signal</keyword>
<sequence>MPGTRDTRTRTALLALPLAVAGVLATAATPAGAASRPTAPQSGAAPSGESRPGAAVTCRGAGVDPKAVVRYQAETVIRAPLSTIWKLQTDVERWPSWQRPVETADRLDHGRFREGSAFHWTTPVRGVPSIPDTTLGITSTVEQLKRHSCIRWTGPAVGEGLRIDNGVHVWTFTKVRGGVLVRTAETHTGAQVEADVPTATALLGAGLEAWLSDLKVAAEARGGCGPR</sequence>
<reference evidence="3 4" key="1">
    <citation type="submission" date="2020-06" db="EMBL/GenBank/DDBJ databases">
        <title>Genome mining for natural products.</title>
        <authorList>
            <person name="Zhang B."/>
            <person name="Shi J."/>
            <person name="Ge H."/>
        </authorList>
    </citation>
    <scope>NUCLEOTIDE SEQUENCE [LARGE SCALE GENOMIC DNA]</scope>
    <source>
        <strain evidence="3 4">NA00687</strain>
    </source>
</reference>
<dbReference type="AlphaFoldDB" id="A0A7H8NG93"/>
<evidence type="ECO:0000256" key="2">
    <source>
        <dbReference type="SAM" id="SignalP"/>
    </source>
</evidence>
<feature type="chain" id="PRO_5028850538" evidence="2">
    <location>
        <begin position="34"/>
        <end position="227"/>
    </location>
</feature>
<dbReference type="EMBL" id="CP054929">
    <property type="protein sequence ID" value="QKW53410.1"/>
    <property type="molecule type" value="Genomic_DNA"/>
</dbReference>
<organism evidence="3 4">
    <name type="scientific">Streptomyces buecherae</name>
    <dbReference type="NCBI Taxonomy" id="2763006"/>
    <lineage>
        <taxon>Bacteria</taxon>
        <taxon>Bacillati</taxon>
        <taxon>Actinomycetota</taxon>
        <taxon>Actinomycetes</taxon>
        <taxon>Kitasatosporales</taxon>
        <taxon>Streptomycetaceae</taxon>
        <taxon>Streptomyces</taxon>
    </lineage>
</organism>
<dbReference type="Gene3D" id="3.30.530.20">
    <property type="match status" value="1"/>
</dbReference>
<feature type="region of interest" description="Disordered" evidence="1">
    <location>
        <begin position="29"/>
        <end position="58"/>
    </location>
</feature>
<dbReference type="Pfam" id="PF10604">
    <property type="entry name" value="Polyketide_cyc2"/>
    <property type="match status" value="1"/>
</dbReference>
<feature type="signal peptide" evidence="2">
    <location>
        <begin position="1"/>
        <end position="33"/>
    </location>
</feature>
<dbReference type="InterPro" id="IPR023393">
    <property type="entry name" value="START-like_dom_sf"/>
</dbReference>